<dbReference type="AlphaFoldDB" id="A0A6A7RZP9"/>
<sequence>MPRNPQFTAGLPSWLNEDGLDLSRVPIDSILRRALSANEDLFLDGCKLLNSLCHVGRIEAGVFLLGLLRQNSDNYARLTAIAAALAAFPTAATVDALAAELLRVKGSNATRGYLRRIIDTLERFPDNIAHARILELSSDLRIGARFRQRLQSIAFGTFDDW</sequence>
<proteinExistence type="predicted"/>
<comment type="caution">
    <text evidence="1">The sequence shown here is derived from an EMBL/GenBank/DDBJ whole genome shotgun (WGS) entry which is preliminary data.</text>
</comment>
<dbReference type="Proteomes" id="UP000342300">
    <property type="component" value="Unassembled WGS sequence"/>
</dbReference>
<organism evidence="1 2">
    <name type="scientific">Candidatus Accumulibacter phosphatis</name>
    <dbReference type="NCBI Taxonomy" id="327160"/>
    <lineage>
        <taxon>Bacteria</taxon>
        <taxon>Pseudomonadati</taxon>
        <taxon>Pseudomonadota</taxon>
        <taxon>Betaproteobacteria</taxon>
        <taxon>Candidatus Accumulibacter</taxon>
    </lineage>
</organism>
<protein>
    <submittedName>
        <fullName evidence="1">Uncharacterized protein</fullName>
    </submittedName>
</protein>
<dbReference type="EMBL" id="PDHS01000640">
    <property type="protein sequence ID" value="MQM32809.1"/>
    <property type="molecule type" value="Genomic_DNA"/>
</dbReference>
<evidence type="ECO:0000313" key="1">
    <source>
        <dbReference type="EMBL" id="MQM32809.1"/>
    </source>
</evidence>
<gene>
    <name evidence="1" type="ORF">CRU78_20905</name>
</gene>
<reference evidence="1 2" key="1">
    <citation type="submission" date="2017-09" db="EMBL/GenBank/DDBJ databases">
        <title>Metagenomic Analysis Reveals Denitrifying Candidatus Accumulibacter and Flanking Population as a Source of N2O.</title>
        <authorList>
            <person name="Gao H."/>
            <person name="Mao Y."/>
            <person name="Zhao X."/>
            <person name="Liu W.-T."/>
            <person name="Zhang T."/>
            <person name="Wells G."/>
        </authorList>
    </citation>
    <scope>NUCLEOTIDE SEQUENCE [LARGE SCALE GENOMIC DNA]</scope>
    <source>
        <strain evidence="1">CANDO_2_IC</strain>
    </source>
</reference>
<accession>A0A6A7RZP9</accession>
<name>A0A6A7RZP9_9PROT</name>
<evidence type="ECO:0000313" key="2">
    <source>
        <dbReference type="Proteomes" id="UP000342300"/>
    </source>
</evidence>